<feature type="transmembrane region" description="Helical" evidence="6">
    <location>
        <begin position="206"/>
        <end position="225"/>
    </location>
</feature>
<reference evidence="8 9" key="1">
    <citation type="journal article" date="2019" name="Int. J. Syst. Evol. Microbiol.">
        <title>The Global Catalogue of Microorganisms (GCM) 10K type strain sequencing project: providing services to taxonomists for standard genome sequencing and annotation.</title>
        <authorList>
            <consortium name="The Broad Institute Genomics Platform"/>
            <consortium name="The Broad Institute Genome Sequencing Center for Infectious Disease"/>
            <person name="Wu L."/>
            <person name="Ma J."/>
        </authorList>
    </citation>
    <scope>NUCLEOTIDE SEQUENCE [LARGE SCALE GENOMIC DNA]</scope>
    <source>
        <strain evidence="8 9">JCM 9383</strain>
    </source>
</reference>
<dbReference type="InterPro" id="IPR050189">
    <property type="entry name" value="MFS_Efflux_Transporters"/>
</dbReference>
<dbReference type="PANTHER" id="PTHR43124">
    <property type="entry name" value="PURINE EFFLUX PUMP PBUE"/>
    <property type="match status" value="1"/>
</dbReference>
<feature type="transmembrane region" description="Helical" evidence="6">
    <location>
        <begin position="272"/>
        <end position="291"/>
    </location>
</feature>
<dbReference type="CDD" id="cd17324">
    <property type="entry name" value="MFS_NepI_like"/>
    <property type="match status" value="1"/>
</dbReference>
<evidence type="ECO:0000256" key="2">
    <source>
        <dbReference type="ARBA" id="ARBA00022475"/>
    </source>
</evidence>
<feature type="transmembrane region" description="Helical" evidence="6">
    <location>
        <begin position="89"/>
        <end position="112"/>
    </location>
</feature>
<feature type="transmembrane region" description="Helical" evidence="6">
    <location>
        <begin position="360"/>
        <end position="381"/>
    </location>
</feature>
<dbReference type="Proteomes" id="UP001500979">
    <property type="component" value="Unassembled WGS sequence"/>
</dbReference>
<feature type="transmembrane region" description="Helical" evidence="6">
    <location>
        <begin position="66"/>
        <end position="83"/>
    </location>
</feature>
<feature type="transmembrane region" description="Helical" evidence="6">
    <location>
        <begin position="33"/>
        <end position="54"/>
    </location>
</feature>
<feature type="domain" description="Major facilitator superfamily (MFS) profile" evidence="7">
    <location>
        <begin position="1"/>
        <end position="382"/>
    </location>
</feature>
<feature type="transmembrane region" description="Helical" evidence="6">
    <location>
        <begin position="124"/>
        <end position="148"/>
    </location>
</feature>
<dbReference type="SUPFAM" id="SSF103473">
    <property type="entry name" value="MFS general substrate transporter"/>
    <property type="match status" value="1"/>
</dbReference>
<gene>
    <name evidence="8" type="ORF">GCM10010470_20580</name>
</gene>
<evidence type="ECO:0000256" key="5">
    <source>
        <dbReference type="ARBA" id="ARBA00023136"/>
    </source>
</evidence>
<organism evidence="8 9">
    <name type="scientific">Saccharopolyspora taberi</name>
    <dbReference type="NCBI Taxonomy" id="60895"/>
    <lineage>
        <taxon>Bacteria</taxon>
        <taxon>Bacillati</taxon>
        <taxon>Actinomycetota</taxon>
        <taxon>Actinomycetes</taxon>
        <taxon>Pseudonocardiales</taxon>
        <taxon>Pseudonocardiaceae</taxon>
        <taxon>Saccharopolyspora</taxon>
    </lineage>
</organism>
<feature type="transmembrane region" description="Helical" evidence="6">
    <location>
        <begin position="332"/>
        <end position="354"/>
    </location>
</feature>
<accession>A0ABN3VDI6</accession>
<keyword evidence="3 6" id="KW-0812">Transmembrane</keyword>
<dbReference type="PRINTS" id="PR01035">
    <property type="entry name" value="TCRTETA"/>
</dbReference>
<evidence type="ECO:0000256" key="4">
    <source>
        <dbReference type="ARBA" id="ARBA00022989"/>
    </source>
</evidence>
<evidence type="ECO:0000256" key="6">
    <source>
        <dbReference type="SAM" id="Phobius"/>
    </source>
</evidence>
<evidence type="ECO:0000256" key="1">
    <source>
        <dbReference type="ARBA" id="ARBA00004651"/>
    </source>
</evidence>
<dbReference type="InterPro" id="IPR001958">
    <property type="entry name" value="Tet-R_TetA/multi-R_MdtG-like"/>
</dbReference>
<comment type="subcellular location">
    <subcellularLocation>
        <location evidence="1">Cell membrane</location>
        <topology evidence="1">Multi-pass membrane protein</topology>
    </subcellularLocation>
</comment>
<sequence length="401" mass="40716">MAIGVSSAFLIGLDSMVVAPLIPAIAEDADAPARLGGLLVSVYALFFAVSAPLFGALSDRLGRRRILTAGLVLFVVGNALTGLGMNFPFLLACRALSGLGAAMIMPSVYAMISDTHPFEQRGKAIGKVVAGLLSSSVIGVPIGSYLAFLTSWRAAFFVIAVATALVFVLVLVLLPEMPGSSAGKPQKVSPGKAVLGMVRSAVSTPAVLFVLVGTLLWAAALYGMFSNIGTFYAERFQLNEAQAGLTIMGSGAGSMAGALVGGRLADKFGKRTVMVVAAIVAAAGVITTPAIGSNLVLVLIAFIAWGTAVGVGQPCLTALVSELRPEIRGTALALNSSAQYLGMTLATSLAALLLDRGVSWVVIGVICGACALLVLPLLAGIKGVAGSVAAQEKQQAAEGAR</sequence>
<dbReference type="InterPro" id="IPR036259">
    <property type="entry name" value="MFS_trans_sf"/>
</dbReference>
<keyword evidence="9" id="KW-1185">Reference proteome</keyword>
<dbReference type="InterPro" id="IPR011701">
    <property type="entry name" value="MFS"/>
</dbReference>
<keyword evidence="4 6" id="KW-1133">Transmembrane helix</keyword>
<name>A0ABN3VDI6_9PSEU</name>
<feature type="transmembrane region" description="Helical" evidence="6">
    <location>
        <begin position="154"/>
        <end position="174"/>
    </location>
</feature>
<comment type="caution">
    <text evidence="8">The sequence shown here is derived from an EMBL/GenBank/DDBJ whole genome shotgun (WGS) entry which is preliminary data.</text>
</comment>
<evidence type="ECO:0000256" key="3">
    <source>
        <dbReference type="ARBA" id="ARBA00022692"/>
    </source>
</evidence>
<proteinExistence type="predicted"/>
<evidence type="ECO:0000313" key="8">
    <source>
        <dbReference type="EMBL" id="GAA2786213.1"/>
    </source>
</evidence>
<evidence type="ECO:0000313" key="9">
    <source>
        <dbReference type="Proteomes" id="UP001500979"/>
    </source>
</evidence>
<feature type="transmembrane region" description="Helical" evidence="6">
    <location>
        <begin position="245"/>
        <end position="265"/>
    </location>
</feature>
<dbReference type="PROSITE" id="PS50850">
    <property type="entry name" value="MFS"/>
    <property type="match status" value="1"/>
</dbReference>
<dbReference type="PANTHER" id="PTHR43124:SF3">
    <property type="entry name" value="CHLORAMPHENICOL EFFLUX PUMP RV0191"/>
    <property type="match status" value="1"/>
</dbReference>
<dbReference type="Pfam" id="PF07690">
    <property type="entry name" value="MFS_1"/>
    <property type="match status" value="1"/>
</dbReference>
<evidence type="ECO:0000259" key="7">
    <source>
        <dbReference type="PROSITE" id="PS50850"/>
    </source>
</evidence>
<protein>
    <submittedName>
        <fullName evidence="8">MFS transporter</fullName>
    </submittedName>
</protein>
<keyword evidence="2" id="KW-1003">Cell membrane</keyword>
<feature type="transmembrane region" description="Helical" evidence="6">
    <location>
        <begin position="297"/>
        <end position="320"/>
    </location>
</feature>
<dbReference type="InterPro" id="IPR020846">
    <property type="entry name" value="MFS_dom"/>
</dbReference>
<dbReference type="Gene3D" id="1.20.1250.20">
    <property type="entry name" value="MFS general substrate transporter like domains"/>
    <property type="match status" value="1"/>
</dbReference>
<dbReference type="EMBL" id="BAAAUX010000011">
    <property type="protein sequence ID" value="GAA2786213.1"/>
    <property type="molecule type" value="Genomic_DNA"/>
</dbReference>
<keyword evidence="5 6" id="KW-0472">Membrane</keyword>